<feature type="domain" description="DUF4274" evidence="1">
    <location>
        <begin position="20"/>
        <end position="94"/>
    </location>
</feature>
<keyword evidence="3" id="KW-1185">Reference proteome</keyword>
<dbReference type="RefSeq" id="WP_207341729.1">
    <property type="nucleotide sequence ID" value="NZ_CP074405.1"/>
</dbReference>
<name>A0ABX8D588_9CELL</name>
<organism evidence="2 3">
    <name type="scientific">Cellulomonas wangleii</name>
    <dbReference type="NCBI Taxonomy" id="2816956"/>
    <lineage>
        <taxon>Bacteria</taxon>
        <taxon>Bacillati</taxon>
        <taxon>Actinomycetota</taxon>
        <taxon>Actinomycetes</taxon>
        <taxon>Micrococcales</taxon>
        <taxon>Cellulomonadaceae</taxon>
        <taxon>Cellulomonas</taxon>
    </lineage>
</organism>
<reference evidence="2 3" key="1">
    <citation type="submission" date="2021-05" db="EMBL/GenBank/DDBJ databases">
        <title>Novel species in genus Cellulomonas.</title>
        <authorList>
            <person name="Zhang G."/>
        </authorList>
    </citation>
    <scope>NUCLEOTIDE SEQUENCE [LARGE SCALE GENOMIC DNA]</scope>
    <source>
        <strain evidence="3">zg-ZUI222</strain>
    </source>
</reference>
<dbReference type="Pfam" id="PF14096">
    <property type="entry name" value="DUF4274"/>
    <property type="match status" value="1"/>
</dbReference>
<evidence type="ECO:0000313" key="3">
    <source>
        <dbReference type="Proteomes" id="UP000677804"/>
    </source>
</evidence>
<dbReference type="InterPro" id="IPR025369">
    <property type="entry name" value="DUF4274"/>
</dbReference>
<proteinExistence type="predicted"/>
<evidence type="ECO:0000313" key="2">
    <source>
        <dbReference type="EMBL" id="QVI62623.1"/>
    </source>
</evidence>
<gene>
    <name evidence="2" type="ORF">KG103_01335</name>
</gene>
<protein>
    <submittedName>
        <fullName evidence="2">DUF4274 domain-containing protein</fullName>
    </submittedName>
</protein>
<sequence length="164" mass="18692">MSTVHPEAEQFLRDYLRSATPQQRHTFVRRANYDTGEALVRFVLDDPTTDRASALAAYWILGAGYYCRYASADEVPEPDRPTWELLRLIEERYAAGYWADHGIGFDPTDDDEIDWTEGEGDDPEPYPVPDLMLRALPGELVDDEDTEDGLPLDVHLRYSALLRG</sequence>
<evidence type="ECO:0000259" key="1">
    <source>
        <dbReference type="Pfam" id="PF14096"/>
    </source>
</evidence>
<dbReference type="Proteomes" id="UP000677804">
    <property type="component" value="Chromosome"/>
</dbReference>
<dbReference type="EMBL" id="CP074405">
    <property type="protein sequence ID" value="QVI62623.1"/>
    <property type="molecule type" value="Genomic_DNA"/>
</dbReference>
<accession>A0ABX8D588</accession>